<evidence type="ECO:0000313" key="5">
    <source>
        <dbReference type="Proteomes" id="UP000030762"/>
    </source>
</evidence>
<dbReference type="RefSeq" id="XP_008611216.1">
    <property type="nucleotide sequence ID" value="XM_008612994.1"/>
</dbReference>
<dbReference type="AlphaFoldDB" id="T0QL98"/>
<dbReference type="PANTHER" id="PTHR11080:SF2">
    <property type="entry name" value="LD05707P"/>
    <property type="match status" value="1"/>
</dbReference>
<dbReference type="InParanoid" id="T0QL98"/>
<gene>
    <name evidence="4" type="ORF">SDRG_07174</name>
</gene>
<evidence type="ECO:0000256" key="2">
    <source>
        <dbReference type="ARBA" id="ARBA00022801"/>
    </source>
</evidence>
<accession>T0QL98</accession>
<feature type="chain" id="PRO_5004570335" description="Isochorismatase-like domain-containing protein" evidence="3">
    <location>
        <begin position="21"/>
        <end position="216"/>
    </location>
</feature>
<dbReference type="PANTHER" id="PTHR11080">
    <property type="entry name" value="PYRAZINAMIDASE/NICOTINAMIDASE"/>
    <property type="match status" value="1"/>
</dbReference>
<dbReference type="OrthoDB" id="1739143at2759"/>
<protein>
    <recommendedName>
        <fullName evidence="6">Isochorismatase-like domain-containing protein</fullName>
    </recommendedName>
</protein>
<evidence type="ECO:0008006" key="6">
    <source>
        <dbReference type="Google" id="ProtNLM"/>
    </source>
</evidence>
<dbReference type="SUPFAM" id="SSF52499">
    <property type="entry name" value="Isochorismatase-like hydrolases"/>
    <property type="match status" value="1"/>
</dbReference>
<sequence length="216" mass="23702">MVATSTFFTSLVAFGASVMASSLRACNKTALIIVDVQNDFTLSTGSLSVTNGEAIIPIINKVRDEGKFDMVVLTQDWHPVGHVSFYSRWSADPKAKLFAPYTLPSTGPAPVPRSSSSTSKTILRYRAAIPIINDVRRHGTFDLVATTQDWHPLGHVSLGPRPKRQALCAVHAAVVWPPNTEQVLWPNHCTQNQDGAKFHKDLKRKKSDIVIQKATS</sequence>
<dbReference type="STRING" id="1156394.T0QL98"/>
<dbReference type="InterPro" id="IPR052347">
    <property type="entry name" value="Isochorismatase_Nicotinamidase"/>
</dbReference>
<dbReference type="eggNOG" id="KOG4003">
    <property type="taxonomic scope" value="Eukaryota"/>
</dbReference>
<dbReference type="GO" id="GO:0016787">
    <property type="term" value="F:hydrolase activity"/>
    <property type="evidence" value="ECO:0007669"/>
    <property type="project" value="UniProtKB-KW"/>
</dbReference>
<evidence type="ECO:0000256" key="1">
    <source>
        <dbReference type="ARBA" id="ARBA00006336"/>
    </source>
</evidence>
<reference evidence="4 5" key="1">
    <citation type="submission" date="2012-04" db="EMBL/GenBank/DDBJ databases">
        <title>The Genome Sequence of Saprolegnia declina VS20.</title>
        <authorList>
            <consortium name="The Broad Institute Genome Sequencing Platform"/>
            <person name="Russ C."/>
            <person name="Nusbaum C."/>
            <person name="Tyler B."/>
            <person name="van West P."/>
            <person name="Dieguez-Uribeondo J."/>
            <person name="de Bruijn I."/>
            <person name="Tripathy S."/>
            <person name="Jiang R."/>
            <person name="Young S.K."/>
            <person name="Zeng Q."/>
            <person name="Gargeya S."/>
            <person name="Fitzgerald M."/>
            <person name="Haas B."/>
            <person name="Abouelleil A."/>
            <person name="Alvarado L."/>
            <person name="Arachchi H.M."/>
            <person name="Berlin A."/>
            <person name="Chapman S.B."/>
            <person name="Goldberg J."/>
            <person name="Griggs A."/>
            <person name="Gujja S."/>
            <person name="Hansen M."/>
            <person name="Howarth C."/>
            <person name="Imamovic A."/>
            <person name="Larimer J."/>
            <person name="McCowen C."/>
            <person name="Montmayeur A."/>
            <person name="Murphy C."/>
            <person name="Neiman D."/>
            <person name="Pearson M."/>
            <person name="Priest M."/>
            <person name="Roberts A."/>
            <person name="Saif S."/>
            <person name="Shea T."/>
            <person name="Sisk P."/>
            <person name="Sykes S."/>
            <person name="Wortman J."/>
            <person name="Nusbaum C."/>
            <person name="Birren B."/>
        </authorList>
    </citation>
    <scope>NUCLEOTIDE SEQUENCE [LARGE SCALE GENOMIC DNA]</scope>
    <source>
        <strain evidence="4 5">VS20</strain>
    </source>
</reference>
<dbReference type="Proteomes" id="UP000030762">
    <property type="component" value="Unassembled WGS sequence"/>
</dbReference>
<proteinExistence type="inferred from homology"/>
<keyword evidence="2" id="KW-0378">Hydrolase</keyword>
<name>T0QL98_SAPDV</name>
<dbReference type="VEuPathDB" id="FungiDB:SDRG_07174"/>
<dbReference type="Gene3D" id="3.40.50.850">
    <property type="entry name" value="Isochorismatase-like"/>
    <property type="match status" value="2"/>
</dbReference>
<organism evidence="4 5">
    <name type="scientific">Saprolegnia diclina (strain VS20)</name>
    <dbReference type="NCBI Taxonomy" id="1156394"/>
    <lineage>
        <taxon>Eukaryota</taxon>
        <taxon>Sar</taxon>
        <taxon>Stramenopiles</taxon>
        <taxon>Oomycota</taxon>
        <taxon>Saprolegniomycetes</taxon>
        <taxon>Saprolegniales</taxon>
        <taxon>Saprolegniaceae</taxon>
        <taxon>Saprolegnia</taxon>
    </lineage>
</organism>
<dbReference type="EMBL" id="JH767151">
    <property type="protein sequence ID" value="EQC35466.1"/>
    <property type="molecule type" value="Genomic_DNA"/>
</dbReference>
<dbReference type="InterPro" id="IPR036380">
    <property type="entry name" value="Isochorismatase-like_sf"/>
</dbReference>
<comment type="similarity">
    <text evidence="1">Belongs to the isochorismatase family.</text>
</comment>
<evidence type="ECO:0000313" key="4">
    <source>
        <dbReference type="EMBL" id="EQC35466.1"/>
    </source>
</evidence>
<keyword evidence="5" id="KW-1185">Reference proteome</keyword>
<dbReference type="GeneID" id="19947901"/>
<keyword evidence="3" id="KW-0732">Signal</keyword>
<feature type="signal peptide" evidence="3">
    <location>
        <begin position="1"/>
        <end position="20"/>
    </location>
</feature>
<evidence type="ECO:0000256" key="3">
    <source>
        <dbReference type="SAM" id="SignalP"/>
    </source>
</evidence>